<dbReference type="InterPro" id="IPR044000">
    <property type="entry name" value="Phage_tube_2"/>
</dbReference>
<accession>A0A3M2MDG3</accession>
<dbReference type="Pfam" id="PF18906">
    <property type="entry name" value="Phage_tube_2"/>
    <property type="match status" value="1"/>
</dbReference>
<dbReference type="EMBL" id="RFFG01000002">
    <property type="protein sequence ID" value="RMI47607.1"/>
    <property type="molecule type" value="Genomic_DNA"/>
</dbReference>
<keyword evidence="2" id="KW-1185">Reference proteome</keyword>
<comment type="caution">
    <text evidence="1">The sequence shown here is derived from an EMBL/GenBank/DDBJ whole genome shotgun (WGS) entry which is preliminary data.</text>
</comment>
<gene>
    <name evidence="1" type="ORF">EBO15_01515</name>
</gene>
<dbReference type="OrthoDB" id="3670101at2"/>
<sequence length="327" mass="34272">MAAPTIYPGARSFFGLAKEVTPGTPVAAARFVPWKKLDPVDQPVILVDDGMRGSMGSDYGATVGPTKGSGDVEGPVFADSIGDLLYNILGDYGVSGTGPFIHTFSLLNSGNAQPPTHTITDANGMTPTVGARCYPGACFSELTLTGNVEALFTHSGKYESWISQAAAVAPTNTPTSEVVVPSWRSTVTIGGSSVITPKEWEVTIKRTLTTHYTAQGSQNPYVIARGDLSVDGKISFVAADESPLNALLANTQQALVLTVDNGLTGANQRTVTLQMTKAYYKTSKLKRDPAAIGWDVEFTALMNATDAGTSGGLAPIKATLKNGITTY</sequence>
<proteinExistence type="predicted"/>
<evidence type="ECO:0000313" key="1">
    <source>
        <dbReference type="EMBL" id="RMI47607.1"/>
    </source>
</evidence>
<reference evidence="1 2" key="1">
    <citation type="submission" date="2018-10" db="EMBL/GenBank/DDBJ databases">
        <title>Isolation from soil.</title>
        <authorList>
            <person name="Hu J."/>
        </authorList>
    </citation>
    <scope>NUCLEOTIDE SEQUENCE [LARGE SCALE GENOMIC DNA]</scope>
    <source>
        <strain evidence="1 2">NEAU-Ht49</strain>
    </source>
</reference>
<dbReference type="RefSeq" id="WP_122192457.1">
    <property type="nucleotide sequence ID" value="NZ_JBHSKC010000016.1"/>
</dbReference>
<organism evidence="1 2">
    <name type="scientific">Actinomadura harenae</name>
    <dbReference type="NCBI Taxonomy" id="2483351"/>
    <lineage>
        <taxon>Bacteria</taxon>
        <taxon>Bacillati</taxon>
        <taxon>Actinomycetota</taxon>
        <taxon>Actinomycetes</taxon>
        <taxon>Streptosporangiales</taxon>
        <taxon>Thermomonosporaceae</taxon>
        <taxon>Actinomadura</taxon>
    </lineage>
</organism>
<dbReference type="Proteomes" id="UP000282674">
    <property type="component" value="Unassembled WGS sequence"/>
</dbReference>
<evidence type="ECO:0008006" key="3">
    <source>
        <dbReference type="Google" id="ProtNLM"/>
    </source>
</evidence>
<name>A0A3M2MDG3_9ACTN</name>
<dbReference type="AlphaFoldDB" id="A0A3M2MDG3"/>
<protein>
    <recommendedName>
        <fullName evidence="3">Phage tail protein</fullName>
    </recommendedName>
</protein>
<evidence type="ECO:0000313" key="2">
    <source>
        <dbReference type="Proteomes" id="UP000282674"/>
    </source>
</evidence>